<evidence type="ECO:0000313" key="4">
    <source>
        <dbReference type="Proteomes" id="UP000241394"/>
    </source>
</evidence>
<comment type="caution">
    <text evidence="3">The sequence shown here is derived from an EMBL/GenBank/DDBJ whole genome shotgun (WGS) entry which is preliminary data.</text>
</comment>
<dbReference type="AlphaFoldDB" id="A0A2R6QHH0"/>
<protein>
    <submittedName>
        <fullName evidence="3">Kinesin-like protein</fullName>
    </submittedName>
</protein>
<feature type="transmembrane region" description="Helical" evidence="2">
    <location>
        <begin position="260"/>
        <end position="281"/>
    </location>
</feature>
<dbReference type="InParanoid" id="A0A2R6QHH0"/>
<keyword evidence="2" id="KW-0812">Transmembrane</keyword>
<keyword evidence="4" id="KW-1185">Reference proteome</keyword>
<keyword evidence="2" id="KW-0472">Membrane</keyword>
<evidence type="ECO:0000313" key="3">
    <source>
        <dbReference type="EMBL" id="PSS08060.1"/>
    </source>
</evidence>
<organism evidence="3 4">
    <name type="scientific">Actinidia chinensis var. chinensis</name>
    <name type="common">Chinese soft-hair kiwi</name>
    <dbReference type="NCBI Taxonomy" id="1590841"/>
    <lineage>
        <taxon>Eukaryota</taxon>
        <taxon>Viridiplantae</taxon>
        <taxon>Streptophyta</taxon>
        <taxon>Embryophyta</taxon>
        <taxon>Tracheophyta</taxon>
        <taxon>Spermatophyta</taxon>
        <taxon>Magnoliopsida</taxon>
        <taxon>eudicotyledons</taxon>
        <taxon>Gunneridae</taxon>
        <taxon>Pentapetalae</taxon>
        <taxon>asterids</taxon>
        <taxon>Ericales</taxon>
        <taxon>Actinidiaceae</taxon>
        <taxon>Actinidia</taxon>
    </lineage>
</organism>
<dbReference type="Proteomes" id="UP000241394">
    <property type="component" value="Chromosome LG16"/>
</dbReference>
<gene>
    <name evidence="3" type="ORF">CEY00_Acc18422</name>
</gene>
<keyword evidence="2" id="KW-1133">Transmembrane helix</keyword>
<accession>A0A2R6QHH0</accession>
<feature type="coiled-coil region" evidence="1">
    <location>
        <begin position="118"/>
        <end position="170"/>
    </location>
</feature>
<sequence>MFDSVLGTLEQGQFYPIKDILRSKSFLISFALNSKKMVSSGGDNAEDKPASDMAHVVGDEGETLISRDDPYRGDSVKYIGTIRKSMRKVLPPLPNLTLLKLLGGKFGTLFLVWNKNVAKKLESRVADFEDEKQHTVKKLRRVKEERDADLKRLEKEVAKLKEREALAKTSIERLHLDLGMQYLQIDAKLAEEDEEEEKGDLDINAVWRTLACSLFSARRLRLSLSSTSLFSLSKFKVLKLGIPIFTGMTDFVPYTREYNILPVGILLIMCSIGDFNLTICLRMTW</sequence>
<proteinExistence type="predicted"/>
<reference evidence="4" key="2">
    <citation type="journal article" date="2018" name="BMC Genomics">
        <title>A manually annotated Actinidia chinensis var. chinensis (kiwifruit) genome highlights the challenges associated with draft genomes and gene prediction in plants.</title>
        <authorList>
            <person name="Pilkington S.M."/>
            <person name="Crowhurst R."/>
            <person name="Hilario E."/>
            <person name="Nardozza S."/>
            <person name="Fraser L."/>
            <person name="Peng Y."/>
            <person name="Gunaseelan K."/>
            <person name="Simpson R."/>
            <person name="Tahir J."/>
            <person name="Deroles S.C."/>
            <person name="Templeton K."/>
            <person name="Luo Z."/>
            <person name="Davy M."/>
            <person name="Cheng C."/>
            <person name="McNeilage M."/>
            <person name="Scaglione D."/>
            <person name="Liu Y."/>
            <person name="Zhang Q."/>
            <person name="Datson P."/>
            <person name="De Silva N."/>
            <person name="Gardiner S.E."/>
            <person name="Bassett H."/>
            <person name="Chagne D."/>
            <person name="McCallum J."/>
            <person name="Dzierzon H."/>
            <person name="Deng C."/>
            <person name="Wang Y.Y."/>
            <person name="Barron L."/>
            <person name="Manako K."/>
            <person name="Bowen J."/>
            <person name="Foster T.M."/>
            <person name="Erridge Z.A."/>
            <person name="Tiffin H."/>
            <person name="Waite C.N."/>
            <person name="Davies K.M."/>
            <person name="Grierson E.P."/>
            <person name="Laing W.A."/>
            <person name="Kirk R."/>
            <person name="Chen X."/>
            <person name="Wood M."/>
            <person name="Montefiori M."/>
            <person name="Brummell D.A."/>
            <person name="Schwinn K.E."/>
            <person name="Catanach A."/>
            <person name="Fullerton C."/>
            <person name="Li D."/>
            <person name="Meiyalaghan S."/>
            <person name="Nieuwenhuizen N."/>
            <person name="Read N."/>
            <person name="Prakash R."/>
            <person name="Hunter D."/>
            <person name="Zhang H."/>
            <person name="McKenzie M."/>
            <person name="Knabel M."/>
            <person name="Harris A."/>
            <person name="Allan A.C."/>
            <person name="Gleave A."/>
            <person name="Chen A."/>
            <person name="Janssen B.J."/>
            <person name="Plunkett B."/>
            <person name="Ampomah-Dwamena C."/>
            <person name="Voogd C."/>
            <person name="Leif D."/>
            <person name="Lafferty D."/>
            <person name="Souleyre E.J.F."/>
            <person name="Varkonyi-Gasic E."/>
            <person name="Gambi F."/>
            <person name="Hanley J."/>
            <person name="Yao J.L."/>
            <person name="Cheung J."/>
            <person name="David K.M."/>
            <person name="Warren B."/>
            <person name="Marsh K."/>
            <person name="Snowden K.C."/>
            <person name="Lin-Wang K."/>
            <person name="Brian L."/>
            <person name="Martinez-Sanchez M."/>
            <person name="Wang M."/>
            <person name="Ileperuma N."/>
            <person name="Macnee N."/>
            <person name="Campin R."/>
            <person name="McAtee P."/>
            <person name="Drummond R.S.M."/>
            <person name="Espley R.V."/>
            <person name="Ireland H.S."/>
            <person name="Wu R."/>
            <person name="Atkinson R.G."/>
            <person name="Karunairetnam S."/>
            <person name="Bulley S."/>
            <person name="Chunkath S."/>
            <person name="Hanley Z."/>
            <person name="Storey R."/>
            <person name="Thrimawithana A.H."/>
            <person name="Thomson S."/>
            <person name="David C."/>
            <person name="Testolin R."/>
            <person name="Huang H."/>
            <person name="Hellens R.P."/>
            <person name="Schaffer R.J."/>
        </authorList>
    </citation>
    <scope>NUCLEOTIDE SEQUENCE [LARGE SCALE GENOMIC DNA]</scope>
    <source>
        <strain evidence="4">cv. Red5</strain>
    </source>
</reference>
<name>A0A2R6QHH0_ACTCC</name>
<dbReference type="Gramene" id="PSS08060">
    <property type="protein sequence ID" value="PSS08060"/>
    <property type="gene ID" value="CEY00_Acc18422"/>
</dbReference>
<reference evidence="3 4" key="1">
    <citation type="submission" date="2017-07" db="EMBL/GenBank/DDBJ databases">
        <title>An improved, manually edited Actinidia chinensis var. chinensis (kiwifruit) genome highlights the challenges associated with draft genomes and gene prediction in plants.</title>
        <authorList>
            <person name="Pilkington S."/>
            <person name="Crowhurst R."/>
            <person name="Hilario E."/>
            <person name="Nardozza S."/>
            <person name="Fraser L."/>
            <person name="Peng Y."/>
            <person name="Gunaseelan K."/>
            <person name="Simpson R."/>
            <person name="Tahir J."/>
            <person name="Deroles S."/>
            <person name="Templeton K."/>
            <person name="Luo Z."/>
            <person name="Davy M."/>
            <person name="Cheng C."/>
            <person name="Mcneilage M."/>
            <person name="Scaglione D."/>
            <person name="Liu Y."/>
            <person name="Zhang Q."/>
            <person name="Datson P."/>
            <person name="De Silva N."/>
            <person name="Gardiner S."/>
            <person name="Bassett H."/>
            <person name="Chagne D."/>
            <person name="Mccallum J."/>
            <person name="Dzierzon H."/>
            <person name="Deng C."/>
            <person name="Wang Y.-Y."/>
            <person name="Barron N."/>
            <person name="Manako K."/>
            <person name="Bowen J."/>
            <person name="Foster T."/>
            <person name="Erridge Z."/>
            <person name="Tiffin H."/>
            <person name="Waite C."/>
            <person name="Davies K."/>
            <person name="Grierson E."/>
            <person name="Laing W."/>
            <person name="Kirk R."/>
            <person name="Chen X."/>
            <person name="Wood M."/>
            <person name="Montefiori M."/>
            <person name="Brummell D."/>
            <person name="Schwinn K."/>
            <person name="Catanach A."/>
            <person name="Fullerton C."/>
            <person name="Li D."/>
            <person name="Meiyalaghan S."/>
            <person name="Nieuwenhuizen N."/>
            <person name="Read N."/>
            <person name="Prakash R."/>
            <person name="Hunter D."/>
            <person name="Zhang H."/>
            <person name="Mckenzie M."/>
            <person name="Knabel M."/>
            <person name="Harris A."/>
            <person name="Allan A."/>
            <person name="Chen A."/>
            <person name="Janssen B."/>
            <person name="Plunkett B."/>
            <person name="Dwamena C."/>
            <person name="Voogd C."/>
            <person name="Leif D."/>
            <person name="Lafferty D."/>
            <person name="Souleyre E."/>
            <person name="Varkonyi-Gasic E."/>
            <person name="Gambi F."/>
            <person name="Hanley J."/>
            <person name="Yao J.-L."/>
            <person name="Cheung J."/>
            <person name="David K."/>
            <person name="Warren B."/>
            <person name="Marsh K."/>
            <person name="Snowden K."/>
            <person name="Lin-Wang K."/>
            <person name="Brian L."/>
            <person name="Martinez-Sanchez M."/>
            <person name="Wang M."/>
            <person name="Ileperuma N."/>
            <person name="Macnee N."/>
            <person name="Campin R."/>
            <person name="Mcatee P."/>
            <person name="Drummond R."/>
            <person name="Espley R."/>
            <person name="Ireland H."/>
            <person name="Wu R."/>
            <person name="Atkinson R."/>
            <person name="Karunairetnam S."/>
            <person name="Bulley S."/>
            <person name="Chunkath S."/>
            <person name="Hanley Z."/>
            <person name="Storey R."/>
            <person name="Thrimawithana A."/>
            <person name="Thomson S."/>
            <person name="David C."/>
            <person name="Testolin R."/>
        </authorList>
    </citation>
    <scope>NUCLEOTIDE SEQUENCE [LARGE SCALE GENOMIC DNA]</scope>
    <source>
        <strain evidence="4">cv. Red5</strain>
        <tissue evidence="3">Young leaf</tissue>
    </source>
</reference>
<keyword evidence="1" id="KW-0175">Coiled coil</keyword>
<dbReference type="EMBL" id="NKQK01000016">
    <property type="protein sequence ID" value="PSS08060.1"/>
    <property type="molecule type" value="Genomic_DNA"/>
</dbReference>
<evidence type="ECO:0000256" key="2">
    <source>
        <dbReference type="SAM" id="Phobius"/>
    </source>
</evidence>
<evidence type="ECO:0000256" key="1">
    <source>
        <dbReference type="SAM" id="Coils"/>
    </source>
</evidence>